<evidence type="ECO:0000259" key="1">
    <source>
        <dbReference type="Pfam" id="PF01593"/>
    </source>
</evidence>
<geneLocation type="plasmid" evidence="2">
    <name>pNSL1</name>
</geneLocation>
<feature type="domain" description="Amine oxidase" evidence="1">
    <location>
        <begin position="55"/>
        <end position="509"/>
    </location>
</feature>
<dbReference type="PANTHER" id="PTHR42923">
    <property type="entry name" value="PROTOPORPHYRINOGEN OXIDASE"/>
    <property type="match status" value="1"/>
</dbReference>
<accession>A0A097SQ05</accession>
<sequence>MRENFPNTGRCRIDRSRRDGGRNAIFTSSGCRPPGLPDAALLPTRPHVVVVGAGIAGLAAATGLAERGVSVDVVEREHYLGGRVGGWTDHLADGTPVAMNRGFHAFFRQYYNLRALLRRTDPELRFLTPLDDYPLIDAHGRRDSFRGLPRTPPWNALAFVLRSPTFGVRDLMRINRRAAAPLAAVSVPDIYHRLDQFDAETFLERINFPAAARHLAFEVFSRSFFIEPAHMSAAELATMFHIYFLGSSEGLLFDVADTNFDELWSPLREYLTAGRARSLTGTVRFHTGVDIAAIDTTTGAPFRLFDITGTRVDADAVVLATDISALRRIVGASPTLGDTAWRARIEGMGTAPAFLVQRLWLDRPVNEDRPAFLGTGSLRPLDNISVVNRYEDQALRWAHRHDGSVVELHAYALPETATVDPGRAALQQQMLARLHALYPETADAHILGERLQYRRDCPRLGPGDFASRPTVATPHRGLVLAGDGIRIDLPVALMERAATTGWAAANHLLAEWGVRGHDLYTVPTHGRSALLRRLATRESHMS</sequence>
<organism evidence="2">
    <name type="scientific">Rhodococcus sp. NS1</name>
    <dbReference type="NCBI Taxonomy" id="402236"/>
    <lineage>
        <taxon>Bacteria</taxon>
        <taxon>Bacillati</taxon>
        <taxon>Actinomycetota</taxon>
        <taxon>Actinomycetes</taxon>
        <taxon>Mycobacteriales</taxon>
        <taxon>Nocardiaceae</taxon>
        <taxon>Rhodococcus</taxon>
    </lineage>
</organism>
<protein>
    <recommendedName>
        <fullName evidence="1">Amine oxidase domain-containing protein</fullName>
    </recommendedName>
</protein>
<dbReference type="InterPro" id="IPR036188">
    <property type="entry name" value="FAD/NAD-bd_sf"/>
</dbReference>
<dbReference type="SUPFAM" id="SSF51905">
    <property type="entry name" value="FAD/NAD(P)-binding domain"/>
    <property type="match status" value="1"/>
</dbReference>
<proteinExistence type="predicted"/>
<dbReference type="AlphaFoldDB" id="A0A097SQ05"/>
<dbReference type="InterPro" id="IPR050464">
    <property type="entry name" value="Zeta_carotene_desat/Oxidored"/>
</dbReference>
<dbReference type="PANTHER" id="PTHR42923:SF43">
    <property type="entry name" value="AMINE OXIDASE"/>
    <property type="match status" value="1"/>
</dbReference>
<evidence type="ECO:0000313" key="2">
    <source>
        <dbReference type="EMBL" id="AIU93613.1"/>
    </source>
</evidence>
<gene>
    <name evidence="2" type="ORF">LRS1606.179</name>
</gene>
<dbReference type="Pfam" id="PF01593">
    <property type="entry name" value="Amino_oxidase"/>
    <property type="match status" value="1"/>
</dbReference>
<dbReference type="InterPro" id="IPR002937">
    <property type="entry name" value="Amino_oxidase"/>
</dbReference>
<reference evidence="2" key="1">
    <citation type="submission" date="2014-03" db="EMBL/GenBank/DDBJ databases">
        <authorList>
            <person name="Zhang G."/>
            <person name="Zhu L."/>
            <person name="Fang P."/>
        </authorList>
    </citation>
    <scope>NUCLEOTIDE SEQUENCE</scope>
    <source>
        <strain evidence="2">NS1</strain>
        <plasmid evidence="2">pNSL1</plasmid>
    </source>
</reference>
<dbReference type="EMBL" id="KJ605395">
    <property type="protein sequence ID" value="AIU93613.1"/>
    <property type="molecule type" value="Genomic_DNA"/>
</dbReference>
<keyword evidence="2" id="KW-0614">Plasmid</keyword>
<dbReference type="Gene3D" id="3.50.50.60">
    <property type="entry name" value="FAD/NAD(P)-binding domain"/>
    <property type="match status" value="1"/>
</dbReference>
<name>A0A097SQ05_9NOCA</name>
<dbReference type="GO" id="GO:0016491">
    <property type="term" value="F:oxidoreductase activity"/>
    <property type="evidence" value="ECO:0007669"/>
    <property type="project" value="InterPro"/>
</dbReference>